<dbReference type="InterPro" id="IPR007627">
    <property type="entry name" value="RNA_pol_sigma70_r2"/>
</dbReference>
<feature type="domain" description="RNA polymerase sigma-70 region 2" evidence="1">
    <location>
        <begin position="10"/>
        <end position="54"/>
    </location>
</feature>
<dbReference type="Gene3D" id="1.10.1740.10">
    <property type="match status" value="1"/>
</dbReference>
<dbReference type="EMBL" id="CP043505">
    <property type="protein sequence ID" value="QEO16192.1"/>
    <property type="molecule type" value="Genomic_DNA"/>
</dbReference>
<evidence type="ECO:0000259" key="2">
    <source>
        <dbReference type="Pfam" id="PF20239"/>
    </source>
</evidence>
<dbReference type="InterPro" id="IPR013325">
    <property type="entry name" value="RNA_pol_sigma_r2"/>
</dbReference>
<dbReference type="SUPFAM" id="SSF88659">
    <property type="entry name" value="Sigma3 and sigma4 domains of RNA polymerase sigma factors"/>
    <property type="match status" value="1"/>
</dbReference>
<dbReference type="Proteomes" id="UP000324678">
    <property type="component" value="Chromosome"/>
</dbReference>
<dbReference type="PANTHER" id="PTHR47756">
    <property type="entry name" value="BLL6612 PROTEIN-RELATED"/>
    <property type="match status" value="1"/>
</dbReference>
<sequence>MLASSTRDIPLAEDVLSDAVERALERWPRDGVPDNPDAWLLTVARNRQRDLLAGAAATRSAPLDDETIMHTIDDALESLDGIPDRRLELLFACAHPAIDPGIRAPLMLQVVLGVDAAVIARAFAVAPATMAQRLVRAKRRIRQAGIPFALPTLHDLPGRTTAVLEAIYGAYSVDATESGELAFEALQLAVTTAGLLRTDAEAWGLAALIALSLARADARVVDGRFIPLDEQDPSRWSRPLIEQGERMLRTAAVVGGAAGAGRAGVPPGRFQLEAAIQSAHDARATDDPRPGAADAVARLYAALVAVSPTLGARVAHAAAVGRADGPTAGLALLDAIGSEAEEFQPAWATRAHLLATAGAAGEASVAFDRAIALTGDPLIAVHLRERRAAIAATP</sequence>
<dbReference type="GO" id="GO:0003700">
    <property type="term" value="F:DNA-binding transcription factor activity"/>
    <property type="evidence" value="ECO:0007669"/>
    <property type="project" value="InterPro"/>
</dbReference>
<dbReference type="Pfam" id="PF20239">
    <property type="entry name" value="DUF6596"/>
    <property type="match status" value="1"/>
</dbReference>
<proteinExistence type="predicted"/>
<keyword evidence="4" id="KW-1185">Reference proteome</keyword>
<dbReference type="AlphaFoldDB" id="A0A5C1YMW3"/>
<protein>
    <submittedName>
        <fullName evidence="3">RNA polymerase subunit sigma-70</fullName>
    </submittedName>
</protein>
<feature type="domain" description="DUF6596" evidence="2">
    <location>
        <begin position="159"/>
        <end position="252"/>
    </location>
</feature>
<dbReference type="InterPro" id="IPR046531">
    <property type="entry name" value="DUF6596"/>
</dbReference>
<dbReference type="PANTHER" id="PTHR47756:SF2">
    <property type="entry name" value="BLL6612 PROTEIN"/>
    <property type="match status" value="1"/>
</dbReference>
<evidence type="ECO:0000313" key="3">
    <source>
        <dbReference type="EMBL" id="QEO16192.1"/>
    </source>
</evidence>
<dbReference type="KEGG" id="ail:FLP10_10015"/>
<dbReference type="OrthoDB" id="9780299at2"/>
<dbReference type="GO" id="GO:0006352">
    <property type="term" value="P:DNA-templated transcription initiation"/>
    <property type="evidence" value="ECO:0007669"/>
    <property type="project" value="InterPro"/>
</dbReference>
<name>A0A5C1YMW3_9MICO</name>
<accession>A0A5C1YMW3</accession>
<dbReference type="SUPFAM" id="SSF88946">
    <property type="entry name" value="Sigma2 domain of RNA polymerase sigma factors"/>
    <property type="match status" value="1"/>
</dbReference>
<organism evidence="3 4">
    <name type="scientific">Agromyces intestinalis</name>
    <dbReference type="NCBI Taxonomy" id="2592652"/>
    <lineage>
        <taxon>Bacteria</taxon>
        <taxon>Bacillati</taxon>
        <taxon>Actinomycetota</taxon>
        <taxon>Actinomycetes</taxon>
        <taxon>Micrococcales</taxon>
        <taxon>Microbacteriaceae</taxon>
        <taxon>Agromyces</taxon>
    </lineage>
</organism>
<reference evidence="3 4" key="1">
    <citation type="submission" date="2019-09" db="EMBL/GenBank/DDBJ databases">
        <title>Genome sequencing of strain KACC 19306.</title>
        <authorList>
            <person name="Heo J."/>
            <person name="Kim S.-J."/>
            <person name="Kim J.-S."/>
            <person name="Hong S.-B."/>
            <person name="Kwon S.-W."/>
        </authorList>
    </citation>
    <scope>NUCLEOTIDE SEQUENCE [LARGE SCALE GENOMIC DNA]</scope>
    <source>
        <strain evidence="3 4">KACC 19306</strain>
    </source>
</reference>
<evidence type="ECO:0000313" key="4">
    <source>
        <dbReference type="Proteomes" id="UP000324678"/>
    </source>
</evidence>
<evidence type="ECO:0000259" key="1">
    <source>
        <dbReference type="Pfam" id="PF04542"/>
    </source>
</evidence>
<gene>
    <name evidence="3" type="ORF">FLP10_10015</name>
</gene>
<dbReference type="InterPro" id="IPR013324">
    <property type="entry name" value="RNA_pol_sigma_r3/r4-like"/>
</dbReference>
<dbReference type="Pfam" id="PF04542">
    <property type="entry name" value="Sigma70_r2"/>
    <property type="match status" value="1"/>
</dbReference>